<proteinExistence type="predicted"/>
<dbReference type="Proteomes" id="UP000637002">
    <property type="component" value="Unassembled WGS sequence"/>
</dbReference>
<gene>
    <name evidence="2" type="ORF">GCM10010994_25050</name>
</gene>
<sequence length="233" mass="25018">MTGFITLTSKGGRPFEAFLATPETPNGGGLVILPEVYNVNAWARGVAARYAAQGYTVLVPDLFWRQEPGVHLDYDQPERARAQGEEVDVDGVVSDLGPLAAWLRARLGEGARVGVVGFCLGGRIALLGGVREPVDAVVSYYGVKLDQHLDELGRLTVPALVYFGADDPWIPAETVNAVKALFRQSPNVSFFRYAGTGHGFAREGYAPYRPAAAALAEQRALELFADKIAATPT</sequence>
<keyword evidence="3" id="KW-1185">Reference proteome</keyword>
<dbReference type="AlphaFoldDB" id="A0A916U9G3"/>
<reference evidence="2" key="2">
    <citation type="submission" date="2020-09" db="EMBL/GenBank/DDBJ databases">
        <authorList>
            <person name="Sun Q."/>
            <person name="Zhou Y."/>
        </authorList>
    </citation>
    <scope>NUCLEOTIDE SEQUENCE</scope>
    <source>
        <strain evidence="2">CGMCC 1.12919</strain>
    </source>
</reference>
<accession>A0A916U9G3</accession>
<protein>
    <submittedName>
        <fullName evidence="2">Carboxymethylenebutenolidase</fullName>
    </submittedName>
</protein>
<organism evidence="2 3">
    <name type="scientific">Chelatococcus reniformis</name>
    <dbReference type="NCBI Taxonomy" id="1494448"/>
    <lineage>
        <taxon>Bacteria</taxon>
        <taxon>Pseudomonadati</taxon>
        <taxon>Pseudomonadota</taxon>
        <taxon>Alphaproteobacteria</taxon>
        <taxon>Hyphomicrobiales</taxon>
        <taxon>Chelatococcaceae</taxon>
        <taxon>Chelatococcus</taxon>
    </lineage>
</organism>
<dbReference type="Pfam" id="PF01738">
    <property type="entry name" value="DLH"/>
    <property type="match status" value="1"/>
</dbReference>
<dbReference type="Gene3D" id="3.40.50.1820">
    <property type="entry name" value="alpha/beta hydrolase"/>
    <property type="match status" value="1"/>
</dbReference>
<reference evidence="2" key="1">
    <citation type="journal article" date="2014" name="Int. J. Syst. Evol. Microbiol.">
        <title>Complete genome sequence of Corynebacterium casei LMG S-19264T (=DSM 44701T), isolated from a smear-ripened cheese.</title>
        <authorList>
            <consortium name="US DOE Joint Genome Institute (JGI-PGF)"/>
            <person name="Walter F."/>
            <person name="Albersmeier A."/>
            <person name="Kalinowski J."/>
            <person name="Ruckert C."/>
        </authorList>
    </citation>
    <scope>NUCLEOTIDE SEQUENCE</scope>
    <source>
        <strain evidence="2">CGMCC 1.12919</strain>
    </source>
</reference>
<evidence type="ECO:0000313" key="3">
    <source>
        <dbReference type="Proteomes" id="UP000637002"/>
    </source>
</evidence>
<dbReference type="RefSeq" id="WP_188609497.1">
    <property type="nucleotide sequence ID" value="NZ_BMGG01000004.1"/>
</dbReference>
<evidence type="ECO:0000313" key="2">
    <source>
        <dbReference type="EMBL" id="GGC65466.1"/>
    </source>
</evidence>
<dbReference type="InterPro" id="IPR029058">
    <property type="entry name" value="AB_hydrolase_fold"/>
</dbReference>
<dbReference type="PANTHER" id="PTHR46623">
    <property type="entry name" value="CARBOXYMETHYLENEBUTENOLIDASE-RELATED"/>
    <property type="match status" value="1"/>
</dbReference>
<dbReference type="GO" id="GO:0016787">
    <property type="term" value="F:hydrolase activity"/>
    <property type="evidence" value="ECO:0007669"/>
    <property type="project" value="InterPro"/>
</dbReference>
<comment type="caution">
    <text evidence="2">The sequence shown here is derived from an EMBL/GenBank/DDBJ whole genome shotgun (WGS) entry which is preliminary data.</text>
</comment>
<evidence type="ECO:0000259" key="1">
    <source>
        <dbReference type="Pfam" id="PF01738"/>
    </source>
</evidence>
<dbReference type="PANTHER" id="PTHR46623:SF6">
    <property type="entry name" value="ALPHA_BETA-HYDROLASES SUPERFAMILY PROTEIN"/>
    <property type="match status" value="1"/>
</dbReference>
<name>A0A916U9G3_9HYPH</name>
<dbReference type="SUPFAM" id="SSF53474">
    <property type="entry name" value="alpha/beta-Hydrolases"/>
    <property type="match status" value="1"/>
</dbReference>
<dbReference type="InterPro" id="IPR051049">
    <property type="entry name" value="Dienelactone_hydrolase-like"/>
</dbReference>
<dbReference type="InterPro" id="IPR002925">
    <property type="entry name" value="Dienelactn_hydro"/>
</dbReference>
<dbReference type="EMBL" id="BMGG01000004">
    <property type="protein sequence ID" value="GGC65466.1"/>
    <property type="molecule type" value="Genomic_DNA"/>
</dbReference>
<feature type="domain" description="Dienelactone hydrolase" evidence="1">
    <location>
        <begin position="15"/>
        <end position="225"/>
    </location>
</feature>